<keyword evidence="1" id="KW-0472">Membrane</keyword>
<dbReference type="InterPro" id="IPR011933">
    <property type="entry name" value="Double_TM_dom"/>
</dbReference>
<sequence length="734" mass="81149">MLWGAALGAAPIIIHLLNKRKFRESEWAAMRFLIQAVQKKSRRIRLEQLLLMAIRALIMILLALALAEPHFRSLGLTFPADAPTHRIVVIDSTFSMGFQQGNQSRFHQAQEVARQIIDQSGQGDAFNLLRIAEAAPQVIVATPSFRKEDLVEEISMLELPHGRGDVAPILESIKELLEEKSGVPERKEVYFISDFQSAGWLPRSNSQMTEFRNLMKQLGQDAQLVMIDLGKQSQENTAVTSLRTLQSHVAMGRPVQFEATVQNFGRIPQDSRLLEFLVDNKLQATRRVNLVPGTAASEIFTHTFSAGGEHRVEVRLQGDALDVDNRRWLSVPVRERLNVLCVNGSRSGREMGNATDFLALALQPSEPSTGSTSPFSPRVIGSGDLVGQDLQDYDCIFMCNVALVTPAEAKLLESFLKSGGGVVWSLGDRVDVENYNATLYRDGKGILPVKIGPRRGDAAEPSEAFYFDPGDYTHPIVADFQGNPQAGLGNTLTYEYYQLTLPPRSPFRVALRFDTGDPAIIDGTIDGGRALVVATSLDDSWGNWALWPSYLPMIREMAQLACSGRTGQRDFSVGQSIERVLPARAFDVDITVVRPGGGTTPARITQSESISEFQFADTQTSGIYEVNFGPPLSDTELFAVNVDTAESNLTSLSRDELAAELLPGIDFDYQTDVIQNITNETGTVAERGGLSRGLLYAVLFLVFVELLMAWQFRYGLWLLFPPLAVIAAYKYWRG</sequence>
<organism evidence="3 4">
    <name type="scientific">Symmachiella dynata</name>
    <dbReference type="NCBI Taxonomy" id="2527995"/>
    <lineage>
        <taxon>Bacteria</taxon>
        <taxon>Pseudomonadati</taxon>
        <taxon>Planctomycetota</taxon>
        <taxon>Planctomycetia</taxon>
        <taxon>Planctomycetales</taxon>
        <taxon>Planctomycetaceae</taxon>
        <taxon>Symmachiella</taxon>
    </lineage>
</organism>
<dbReference type="PANTHER" id="PTHR37464:SF1">
    <property type="entry name" value="BLL2463 PROTEIN"/>
    <property type="match status" value="1"/>
</dbReference>
<dbReference type="SUPFAM" id="SSF53300">
    <property type="entry name" value="vWA-like"/>
    <property type="match status" value="1"/>
</dbReference>
<dbReference type="Pfam" id="PF07584">
    <property type="entry name" value="BatA"/>
    <property type="match status" value="1"/>
</dbReference>
<dbReference type="InterPro" id="IPR002035">
    <property type="entry name" value="VWF_A"/>
</dbReference>
<feature type="transmembrane region" description="Helical" evidence="1">
    <location>
        <begin position="49"/>
        <end position="67"/>
    </location>
</feature>
<dbReference type="NCBIfam" id="TIGR02226">
    <property type="entry name" value="two_anch"/>
    <property type="match status" value="1"/>
</dbReference>
<protein>
    <recommendedName>
        <fullName evidence="2">VWFA domain-containing protein</fullName>
    </recommendedName>
</protein>
<dbReference type="Gene3D" id="3.40.50.410">
    <property type="entry name" value="von Willebrand factor, type A domain"/>
    <property type="match status" value="1"/>
</dbReference>
<gene>
    <name evidence="3" type="ORF">Mal52_10970</name>
</gene>
<name>A0A517ZJH1_9PLAN</name>
<dbReference type="Gene3D" id="3.40.50.880">
    <property type="match status" value="1"/>
</dbReference>
<keyword evidence="4" id="KW-1185">Reference proteome</keyword>
<dbReference type="InterPro" id="IPR024163">
    <property type="entry name" value="Aerotolerance_reg_N"/>
</dbReference>
<dbReference type="InterPro" id="IPR029062">
    <property type="entry name" value="Class_I_gatase-like"/>
</dbReference>
<dbReference type="PROSITE" id="PS50234">
    <property type="entry name" value="VWFA"/>
    <property type="match status" value="1"/>
</dbReference>
<dbReference type="CDD" id="cd03143">
    <property type="entry name" value="A4_beta-galactosidase_middle_domain"/>
    <property type="match status" value="1"/>
</dbReference>
<feature type="transmembrane region" description="Helical" evidence="1">
    <location>
        <begin position="714"/>
        <end position="732"/>
    </location>
</feature>
<keyword evidence="1" id="KW-1133">Transmembrane helix</keyword>
<accession>A0A517ZJH1</accession>
<evidence type="ECO:0000256" key="1">
    <source>
        <dbReference type="SAM" id="Phobius"/>
    </source>
</evidence>
<dbReference type="AlphaFoldDB" id="A0A517ZJH1"/>
<dbReference type="EMBL" id="CP036276">
    <property type="protein sequence ID" value="QDU42630.1"/>
    <property type="molecule type" value="Genomic_DNA"/>
</dbReference>
<keyword evidence="1" id="KW-0812">Transmembrane</keyword>
<dbReference type="SUPFAM" id="SSF52317">
    <property type="entry name" value="Class I glutamine amidotransferase-like"/>
    <property type="match status" value="1"/>
</dbReference>
<dbReference type="Proteomes" id="UP000319383">
    <property type="component" value="Chromosome"/>
</dbReference>
<evidence type="ECO:0000313" key="4">
    <source>
        <dbReference type="Proteomes" id="UP000319383"/>
    </source>
</evidence>
<evidence type="ECO:0000259" key="2">
    <source>
        <dbReference type="PROSITE" id="PS50234"/>
    </source>
</evidence>
<dbReference type="PANTHER" id="PTHR37464">
    <property type="entry name" value="BLL2463 PROTEIN"/>
    <property type="match status" value="1"/>
</dbReference>
<feature type="domain" description="VWFA" evidence="2">
    <location>
        <begin position="85"/>
        <end position="277"/>
    </location>
</feature>
<dbReference type="Pfam" id="PF13519">
    <property type="entry name" value="VWA_2"/>
    <property type="match status" value="1"/>
</dbReference>
<dbReference type="InterPro" id="IPR036465">
    <property type="entry name" value="vWFA_dom_sf"/>
</dbReference>
<reference evidence="3 4" key="1">
    <citation type="submission" date="2019-02" db="EMBL/GenBank/DDBJ databases">
        <title>Deep-cultivation of Planctomycetes and their phenomic and genomic characterization uncovers novel biology.</title>
        <authorList>
            <person name="Wiegand S."/>
            <person name="Jogler M."/>
            <person name="Boedeker C."/>
            <person name="Pinto D."/>
            <person name="Vollmers J."/>
            <person name="Rivas-Marin E."/>
            <person name="Kohn T."/>
            <person name="Peeters S.H."/>
            <person name="Heuer A."/>
            <person name="Rast P."/>
            <person name="Oberbeckmann S."/>
            <person name="Bunk B."/>
            <person name="Jeske O."/>
            <person name="Meyerdierks A."/>
            <person name="Storesund J.E."/>
            <person name="Kallscheuer N."/>
            <person name="Luecker S."/>
            <person name="Lage O.M."/>
            <person name="Pohl T."/>
            <person name="Merkel B.J."/>
            <person name="Hornburger P."/>
            <person name="Mueller R.-W."/>
            <person name="Bruemmer F."/>
            <person name="Labrenz M."/>
            <person name="Spormann A.M."/>
            <person name="Op den Camp H."/>
            <person name="Overmann J."/>
            <person name="Amann R."/>
            <person name="Jetten M.S.M."/>
            <person name="Mascher T."/>
            <person name="Medema M.H."/>
            <person name="Devos D.P."/>
            <person name="Kaster A.-K."/>
            <person name="Ovreas L."/>
            <person name="Rohde M."/>
            <person name="Galperin M.Y."/>
            <person name="Jogler C."/>
        </authorList>
    </citation>
    <scope>NUCLEOTIDE SEQUENCE [LARGE SCALE GENOMIC DNA]</scope>
    <source>
        <strain evidence="3 4">Mal52</strain>
    </source>
</reference>
<dbReference type="KEGG" id="sdyn:Mal52_10970"/>
<proteinExistence type="predicted"/>
<evidence type="ECO:0000313" key="3">
    <source>
        <dbReference type="EMBL" id="QDU42630.1"/>
    </source>
</evidence>